<keyword evidence="2" id="KW-1185">Reference proteome</keyword>
<dbReference type="Proteomes" id="UP000295221">
    <property type="component" value="Unassembled WGS sequence"/>
</dbReference>
<comment type="caution">
    <text evidence="1">The sequence shown here is derived from an EMBL/GenBank/DDBJ whole genome shotgun (WGS) entry which is preliminary data.</text>
</comment>
<dbReference type="RefSeq" id="WP_132434183.1">
    <property type="nucleotide sequence ID" value="NZ_SLWK01000008.1"/>
</dbReference>
<protein>
    <submittedName>
        <fullName evidence="1">Putative zinc-or iron-chelating protein</fullName>
    </submittedName>
</protein>
<dbReference type="OrthoDB" id="9810361at2"/>
<evidence type="ECO:0000313" key="1">
    <source>
        <dbReference type="EMBL" id="TCO07486.1"/>
    </source>
</evidence>
<dbReference type="EMBL" id="SLWK01000008">
    <property type="protein sequence ID" value="TCO07486.1"/>
    <property type="molecule type" value="Genomic_DNA"/>
</dbReference>
<reference evidence="1 2" key="1">
    <citation type="submission" date="2019-03" db="EMBL/GenBank/DDBJ databases">
        <title>Genomic Encyclopedia of Type Strains, Phase IV (KMG-IV): sequencing the most valuable type-strain genomes for metagenomic binning, comparative biology and taxonomic classification.</title>
        <authorList>
            <person name="Goeker M."/>
        </authorList>
    </citation>
    <scope>NUCLEOTIDE SEQUENCE [LARGE SCALE GENOMIC DNA]</scope>
    <source>
        <strain evidence="1 2">DSM 24179</strain>
    </source>
</reference>
<dbReference type="AlphaFoldDB" id="A0A4R2GGN9"/>
<organism evidence="1 2">
    <name type="scientific">Natronoflexus pectinivorans</name>
    <dbReference type="NCBI Taxonomy" id="682526"/>
    <lineage>
        <taxon>Bacteria</taxon>
        <taxon>Pseudomonadati</taxon>
        <taxon>Bacteroidota</taxon>
        <taxon>Bacteroidia</taxon>
        <taxon>Marinilabiliales</taxon>
        <taxon>Marinilabiliaceae</taxon>
        <taxon>Natronoflexus</taxon>
    </lineage>
</organism>
<proteinExistence type="predicted"/>
<dbReference type="InterPro" id="IPR005358">
    <property type="entry name" value="Puta_zinc/iron-chelating_dom"/>
</dbReference>
<name>A0A4R2GGN9_9BACT</name>
<evidence type="ECO:0000313" key="2">
    <source>
        <dbReference type="Proteomes" id="UP000295221"/>
    </source>
</evidence>
<dbReference type="Pfam" id="PF03692">
    <property type="entry name" value="CxxCxxCC"/>
    <property type="match status" value="1"/>
</dbReference>
<sequence>MSDKAFGQMEEVFINDGLGLSTSFKKNSSKEEFFEVLRNLYHQTELLTDSFIESCSKSGKPVDCKMGCGWCCHQSVFASTHEMLYLVHYLKSRYKPDAIKGVAERALSKSQKTKGMTRSELLGNKIACPLLQNNKCMVYSARPMACRIYLSSDVNTCIERYQKPAQEGVRPALFKFILDAGRYMNFGFVSGLKNKGLHSNEAPLEWLLNDLINKENAMEEWLEGAILNDAYEFE</sequence>
<gene>
    <name evidence="1" type="ORF">EV194_10894</name>
</gene>
<accession>A0A4R2GGN9</accession>